<comment type="caution">
    <text evidence="1">The sequence shown here is derived from an EMBL/GenBank/DDBJ whole genome shotgun (WGS) entry which is preliminary data.</text>
</comment>
<reference evidence="2" key="1">
    <citation type="journal article" date="2023" name="G3 (Bethesda)">
        <title>Genome assembly and association tests identify interacting loci associated with vigor, precocity, and sex in interspecific pistachio rootstocks.</title>
        <authorList>
            <person name="Palmer W."/>
            <person name="Jacygrad E."/>
            <person name="Sagayaradj S."/>
            <person name="Cavanaugh K."/>
            <person name="Han R."/>
            <person name="Bertier L."/>
            <person name="Beede B."/>
            <person name="Kafkas S."/>
            <person name="Golino D."/>
            <person name="Preece J."/>
            <person name="Michelmore R."/>
        </authorList>
    </citation>
    <scope>NUCLEOTIDE SEQUENCE [LARGE SCALE GENOMIC DNA]</scope>
</reference>
<dbReference type="Proteomes" id="UP001164250">
    <property type="component" value="Chromosome 3"/>
</dbReference>
<proteinExistence type="predicted"/>
<gene>
    <name evidence="1" type="ORF">Patl1_04245</name>
</gene>
<name>A0ACC1BPI7_9ROSI</name>
<evidence type="ECO:0000313" key="2">
    <source>
        <dbReference type="Proteomes" id="UP001164250"/>
    </source>
</evidence>
<keyword evidence="2" id="KW-1185">Reference proteome</keyword>
<evidence type="ECO:0000313" key="1">
    <source>
        <dbReference type="EMBL" id="KAJ0100999.1"/>
    </source>
</evidence>
<sequence>MAALQEYTWEIVGIQEAILNSVYEKRNDDLVLGLAEKWCPETKSSIFSWGEATITREDLLIEGFVLSPNNLIVKSVFPITVGLARGTRIALAPTVLASIYKDLSSLKEKIVALTKFDNWGDEDNELAVTVCSPFQLFQTWAWERFLHLKPDLNLIKMGERRFARWHEQFIVVENVRKVIDSAKDDFDWHPCVKPVQIGALPSFMEKKKC</sequence>
<dbReference type="EMBL" id="CM047899">
    <property type="protein sequence ID" value="KAJ0100999.1"/>
    <property type="molecule type" value="Genomic_DNA"/>
</dbReference>
<protein>
    <submittedName>
        <fullName evidence="1">Uncharacterized protein</fullName>
    </submittedName>
</protein>
<accession>A0ACC1BPI7</accession>
<organism evidence="1 2">
    <name type="scientific">Pistacia atlantica</name>
    <dbReference type="NCBI Taxonomy" id="434234"/>
    <lineage>
        <taxon>Eukaryota</taxon>
        <taxon>Viridiplantae</taxon>
        <taxon>Streptophyta</taxon>
        <taxon>Embryophyta</taxon>
        <taxon>Tracheophyta</taxon>
        <taxon>Spermatophyta</taxon>
        <taxon>Magnoliopsida</taxon>
        <taxon>eudicotyledons</taxon>
        <taxon>Gunneridae</taxon>
        <taxon>Pentapetalae</taxon>
        <taxon>rosids</taxon>
        <taxon>malvids</taxon>
        <taxon>Sapindales</taxon>
        <taxon>Anacardiaceae</taxon>
        <taxon>Pistacia</taxon>
    </lineage>
</organism>